<accession>A0A2T8KP65</accession>
<dbReference type="PANTHER" id="PTHR46250">
    <property type="entry name" value="MYB/SANT-LIKE DNA-BINDING DOMAIN PROTEIN-RELATED"/>
    <property type="match status" value="1"/>
</dbReference>
<dbReference type="Pfam" id="PF23950">
    <property type="entry name" value="MLLE_2"/>
    <property type="match status" value="1"/>
</dbReference>
<name>A0A2T8KP65_9POAL</name>
<reference evidence="3" key="1">
    <citation type="submission" date="2018-04" db="EMBL/GenBank/DDBJ databases">
        <title>WGS assembly of Panicum hallii.</title>
        <authorList>
            <person name="Lovell J."/>
            <person name="Jenkins J."/>
            <person name="Lowry D."/>
            <person name="Mamidi S."/>
            <person name="Sreedasyam A."/>
            <person name="Weng X."/>
            <person name="Barry K."/>
            <person name="Bonette J."/>
            <person name="Campitelli B."/>
            <person name="Daum C."/>
            <person name="Gordon S."/>
            <person name="Gould B."/>
            <person name="Lipzen A."/>
            <person name="Macqueen A."/>
            <person name="Palacio-Mejia J."/>
            <person name="Plott C."/>
            <person name="Shakirov E."/>
            <person name="Shu S."/>
            <person name="Yoshinaga Y."/>
            <person name="Zane M."/>
            <person name="Rokhsar D."/>
            <person name="Grimwood J."/>
            <person name="Schmutz J."/>
            <person name="Juenger T."/>
        </authorList>
    </citation>
    <scope>NUCLEOTIDE SEQUENCE [LARGE SCALE GENOMIC DNA]</scope>
    <source>
        <strain evidence="3">FIL2</strain>
    </source>
</reference>
<sequence length="273" mass="31088">MRKNKRIWTYYEDDELIKALYEVSLDPRWKSEGGFKNGYCSVLENMFASKLPNSGLTAIPHIEFRVRHFRTSLYGISFPYYETLAAIYSKDITTREGAEGIGEAVSNMDKEIALGDSLNEVEEDHMSMDTPQQSLDSRNSMDSTSSSSKRRKKAKDNSKGNEPSLSSDPFLDMVGGLHGDLNKVSQHFRKMAEAWEREAKVQAEATQNDPMQMLQEKSIAELTRLGFTGNELLKAATVFMKIPNQMTMLFALPENLRREFIQNMLADEAQRMK</sequence>
<dbReference type="InterPro" id="IPR056623">
    <property type="entry name" value="MLLE_2"/>
</dbReference>
<organism evidence="3">
    <name type="scientific">Panicum hallii</name>
    <dbReference type="NCBI Taxonomy" id="206008"/>
    <lineage>
        <taxon>Eukaryota</taxon>
        <taxon>Viridiplantae</taxon>
        <taxon>Streptophyta</taxon>
        <taxon>Embryophyta</taxon>
        <taxon>Tracheophyta</taxon>
        <taxon>Spermatophyta</taxon>
        <taxon>Magnoliopsida</taxon>
        <taxon>Liliopsida</taxon>
        <taxon>Poales</taxon>
        <taxon>Poaceae</taxon>
        <taxon>PACMAD clade</taxon>
        <taxon>Panicoideae</taxon>
        <taxon>Panicodae</taxon>
        <taxon>Paniceae</taxon>
        <taxon>Panicinae</taxon>
        <taxon>Panicum</taxon>
        <taxon>Panicum sect. Panicum</taxon>
    </lineage>
</organism>
<dbReference type="AlphaFoldDB" id="A0A2T8KP65"/>
<evidence type="ECO:0000259" key="2">
    <source>
        <dbReference type="Pfam" id="PF23950"/>
    </source>
</evidence>
<gene>
    <name evidence="3" type="ORF">PAHAL_2G160100</name>
</gene>
<feature type="region of interest" description="Disordered" evidence="1">
    <location>
        <begin position="123"/>
        <end position="171"/>
    </location>
</feature>
<feature type="compositionally biased region" description="Low complexity" evidence="1">
    <location>
        <begin position="134"/>
        <end position="147"/>
    </location>
</feature>
<dbReference type="Gramene" id="PVH63993">
    <property type="protein sequence ID" value="PVH63993"/>
    <property type="gene ID" value="PAHAL_2G160100"/>
</dbReference>
<feature type="domain" description="MLLE-like" evidence="2">
    <location>
        <begin position="210"/>
        <end position="268"/>
    </location>
</feature>
<dbReference type="Proteomes" id="UP000243499">
    <property type="component" value="Chromosome 2"/>
</dbReference>
<dbReference type="PANTHER" id="PTHR46250:SF15">
    <property type="entry name" value="OS01G0523800 PROTEIN"/>
    <property type="match status" value="1"/>
</dbReference>
<proteinExistence type="predicted"/>
<evidence type="ECO:0000256" key="1">
    <source>
        <dbReference type="SAM" id="MobiDB-lite"/>
    </source>
</evidence>
<dbReference type="EMBL" id="CM008047">
    <property type="protein sequence ID" value="PVH63993.1"/>
    <property type="molecule type" value="Genomic_DNA"/>
</dbReference>
<evidence type="ECO:0000313" key="3">
    <source>
        <dbReference type="EMBL" id="PVH63993.1"/>
    </source>
</evidence>
<protein>
    <recommendedName>
        <fullName evidence="2">MLLE-like domain-containing protein</fullName>
    </recommendedName>
</protein>